<keyword evidence="2" id="KW-1185">Reference proteome</keyword>
<dbReference type="RefSeq" id="WP_268640833.1">
    <property type="nucleotide sequence ID" value="NZ_JAMDLW010000077.1"/>
</dbReference>
<accession>A0ABT4E1J5</accession>
<dbReference type="EMBL" id="JAMDLW010000077">
    <property type="protein sequence ID" value="MCY9523482.1"/>
    <property type="molecule type" value="Genomic_DNA"/>
</dbReference>
<organism evidence="1 2">
    <name type="scientific">Paenibacillus apiarius</name>
    <dbReference type="NCBI Taxonomy" id="46240"/>
    <lineage>
        <taxon>Bacteria</taxon>
        <taxon>Bacillati</taxon>
        <taxon>Bacillota</taxon>
        <taxon>Bacilli</taxon>
        <taxon>Bacillales</taxon>
        <taxon>Paenibacillaceae</taxon>
        <taxon>Paenibacillus</taxon>
    </lineage>
</organism>
<gene>
    <name evidence="1" type="ORF">M5X09_28185</name>
</gene>
<comment type="caution">
    <text evidence="1">The sequence shown here is derived from an EMBL/GenBank/DDBJ whole genome shotgun (WGS) entry which is preliminary data.</text>
</comment>
<reference evidence="1 2" key="1">
    <citation type="submission" date="2022-05" db="EMBL/GenBank/DDBJ databases">
        <title>Genome Sequencing of Bee-Associated Microbes.</title>
        <authorList>
            <person name="Dunlap C."/>
        </authorList>
    </citation>
    <scope>NUCLEOTIDE SEQUENCE [LARGE SCALE GENOMIC DNA]</scope>
    <source>
        <strain evidence="1 2">NRRL NRS-1438</strain>
    </source>
</reference>
<protein>
    <submittedName>
        <fullName evidence="1">Uncharacterized protein</fullName>
    </submittedName>
</protein>
<proteinExistence type="predicted"/>
<feature type="non-terminal residue" evidence="1">
    <location>
        <position position="1"/>
    </location>
</feature>
<dbReference type="Proteomes" id="UP001207626">
    <property type="component" value="Unassembled WGS sequence"/>
</dbReference>
<name>A0ABT4E1J5_9BACL</name>
<evidence type="ECO:0000313" key="2">
    <source>
        <dbReference type="Proteomes" id="UP001207626"/>
    </source>
</evidence>
<evidence type="ECO:0000313" key="1">
    <source>
        <dbReference type="EMBL" id="MCY9523482.1"/>
    </source>
</evidence>
<sequence length="84" mass="9526">DLKATKELKGSKELKGLKVTKDLKDDKGLKVTKDLKVLKDLKDHKGCFKAKLTYPGRNDLYLQQISSANINWLPRASLGSFFYL</sequence>